<accession>A0AAJ3DLB9</accession>
<gene>
    <name evidence="1" type="ORF">G3561_10560</name>
</gene>
<organism evidence="1 2">
    <name type="scientific">Micromonospora terminaliae</name>
    <dbReference type="NCBI Taxonomy" id="1914461"/>
    <lineage>
        <taxon>Bacteria</taxon>
        <taxon>Bacillati</taxon>
        <taxon>Actinomycetota</taxon>
        <taxon>Actinomycetes</taxon>
        <taxon>Micromonosporales</taxon>
        <taxon>Micromonosporaceae</taxon>
        <taxon>Micromonospora</taxon>
    </lineage>
</organism>
<name>A0AAJ3DLB9_9ACTN</name>
<dbReference type="EMBL" id="JAAHBZ010000003">
    <property type="protein sequence ID" value="NES27995.1"/>
    <property type="molecule type" value="Genomic_DNA"/>
</dbReference>
<sequence>MGCWLRLARLGGLGGCVLDILPVQLAAYALAQHAGRPIELRHMPADTRLYA</sequence>
<dbReference type="RefSeq" id="WP_154226595.1">
    <property type="nucleotide sequence ID" value="NZ_CP045309.1"/>
</dbReference>
<reference evidence="1 2" key="1">
    <citation type="submission" date="2020-02" db="EMBL/GenBank/DDBJ databases">
        <title>WGS of Micromonospora spp. isolated from hot spring.</title>
        <authorList>
            <person name="Thawai C."/>
        </authorList>
    </citation>
    <scope>NUCLEOTIDE SEQUENCE [LARGE SCALE GENOMIC DNA]</scope>
    <source>
        <strain evidence="1 2">TMS7</strain>
    </source>
</reference>
<dbReference type="AlphaFoldDB" id="A0AAJ3DLB9"/>
<protein>
    <submittedName>
        <fullName evidence="1">Uncharacterized protein</fullName>
    </submittedName>
</protein>
<dbReference type="Proteomes" id="UP000477779">
    <property type="component" value="Unassembled WGS sequence"/>
</dbReference>
<evidence type="ECO:0000313" key="1">
    <source>
        <dbReference type="EMBL" id="NES27995.1"/>
    </source>
</evidence>
<evidence type="ECO:0000313" key="2">
    <source>
        <dbReference type="Proteomes" id="UP000477779"/>
    </source>
</evidence>
<comment type="caution">
    <text evidence="1">The sequence shown here is derived from an EMBL/GenBank/DDBJ whole genome shotgun (WGS) entry which is preliminary data.</text>
</comment>
<proteinExistence type="predicted"/>